<dbReference type="Proteomes" id="UP001162131">
    <property type="component" value="Unassembled WGS sequence"/>
</dbReference>
<evidence type="ECO:0000313" key="1">
    <source>
        <dbReference type="EMBL" id="CAG9318136.1"/>
    </source>
</evidence>
<dbReference type="AlphaFoldDB" id="A0AAU9J1A6"/>
<evidence type="ECO:0000313" key="2">
    <source>
        <dbReference type="Proteomes" id="UP001162131"/>
    </source>
</evidence>
<dbReference type="Gene3D" id="1.25.40.10">
    <property type="entry name" value="Tetratricopeptide repeat domain"/>
    <property type="match status" value="1"/>
</dbReference>
<dbReference type="EMBL" id="CAJZBQ010000020">
    <property type="protein sequence ID" value="CAG9318136.1"/>
    <property type="molecule type" value="Genomic_DNA"/>
</dbReference>
<gene>
    <name evidence="1" type="ORF">BSTOLATCC_MIC20619</name>
</gene>
<sequence length="462" mass="53349">MIETVIPEEEVPLILKQYNKIALKLVKQQEFERALEALSRSDEILEALQAAGSEVDNHFRLETSHNRSICLQRLGLLEDCAASINHCLEIIKAKKSSIKTVSEKIFLSRYICKSRVRLCAIFSQLKENEKALRYAFKAEKNIRFCLEECLLACKEQIKLNDKISKSSRLRNRFAKQQQYKLLESPHYLQSQNVINQALPYLKVICKQFKTKKIQKVNNVKGIFQAADMEWINNWNIGDVMVIQPYETEGAHGGFGCDQELTKEKLFEKTLLIVVTQFCIATEIRNLIGKNTNYSKKDAYLWHKKAVRNAKMFLPTSSALCIHVNNTFQTNFSKEIQKEKGKRELKPDFGKTLVIHTKTRIDTLNPEQLRSIYRPRSSSTRLNRTILKDDRRALTSLNATISARNKLKQKSENDKEIFVKQALGFDKLFNKEESPNKSLLSTNDKTAELKEHFNTENDINISP</sequence>
<proteinExistence type="predicted"/>
<organism evidence="1 2">
    <name type="scientific">Blepharisma stoltei</name>
    <dbReference type="NCBI Taxonomy" id="1481888"/>
    <lineage>
        <taxon>Eukaryota</taxon>
        <taxon>Sar</taxon>
        <taxon>Alveolata</taxon>
        <taxon>Ciliophora</taxon>
        <taxon>Postciliodesmatophora</taxon>
        <taxon>Heterotrichea</taxon>
        <taxon>Heterotrichida</taxon>
        <taxon>Blepharismidae</taxon>
        <taxon>Blepharisma</taxon>
    </lineage>
</organism>
<keyword evidence="2" id="KW-1185">Reference proteome</keyword>
<comment type="caution">
    <text evidence="1">The sequence shown here is derived from an EMBL/GenBank/DDBJ whole genome shotgun (WGS) entry which is preliminary data.</text>
</comment>
<reference evidence="1" key="1">
    <citation type="submission" date="2021-09" db="EMBL/GenBank/DDBJ databases">
        <authorList>
            <consortium name="AG Swart"/>
            <person name="Singh M."/>
            <person name="Singh A."/>
            <person name="Seah K."/>
            <person name="Emmerich C."/>
        </authorList>
    </citation>
    <scope>NUCLEOTIDE SEQUENCE</scope>
    <source>
        <strain evidence="1">ATCC30299</strain>
    </source>
</reference>
<dbReference type="InterPro" id="IPR011990">
    <property type="entry name" value="TPR-like_helical_dom_sf"/>
</dbReference>
<accession>A0AAU9J1A6</accession>
<dbReference type="SUPFAM" id="SSF48452">
    <property type="entry name" value="TPR-like"/>
    <property type="match status" value="1"/>
</dbReference>
<name>A0AAU9J1A6_9CILI</name>
<protein>
    <submittedName>
        <fullName evidence="1">Uncharacterized protein</fullName>
    </submittedName>
</protein>